<organism evidence="1 2">
    <name type="scientific">Coprobacter fastidiosus</name>
    <dbReference type="NCBI Taxonomy" id="1099853"/>
    <lineage>
        <taxon>Bacteria</taxon>
        <taxon>Pseudomonadati</taxon>
        <taxon>Bacteroidota</taxon>
        <taxon>Bacteroidia</taxon>
        <taxon>Bacteroidales</taxon>
        <taxon>Barnesiellaceae</taxon>
        <taxon>Coprobacter</taxon>
    </lineage>
</organism>
<dbReference type="GeneID" id="92927608"/>
<gene>
    <name evidence="1" type="ORF">DDY73_08060</name>
</gene>
<evidence type="ECO:0000313" key="1">
    <source>
        <dbReference type="EMBL" id="HBJ08947.1"/>
    </source>
</evidence>
<dbReference type="EMBL" id="DNWC01000103">
    <property type="protein sequence ID" value="HBJ08947.1"/>
    <property type="molecule type" value="Genomic_DNA"/>
</dbReference>
<comment type="caution">
    <text evidence="1">The sequence shown here is derived from an EMBL/GenBank/DDBJ whole genome shotgun (WGS) entry which is preliminary data.</text>
</comment>
<dbReference type="RefSeq" id="WP_009317050.1">
    <property type="nucleotide sequence ID" value="NZ_AP028032.1"/>
</dbReference>
<name>A0A316RC44_9BACT</name>
<reference evidence="1 2" key="1">
    <citation type="journal article" date="2018" name="Nat. Biotechnol.">
        <title>A standardized bacterial taxonomy based on genome phylogeny substantially revises the tree of life.</title>
        <authorList>
            <person name="Parks D.H."/>
            <person name="Chuvochina M."/>
            <person name="Waite D.W."/>
            <person name="Rinke C."/>
            <person name="Skarshewski A."/>
            <person name="Chaumeil P.A."/>
            <person name="Hugenholtz P."/>
        </authorList>
    </citation>
    <scope>NUCLEOTIDE SEQUENCE [LARGE SCALE GENOMIC DNA]</scope>
    <source>
        <strain evidence="1">UBA11482</strain>
    </source>
</reference>
<sequence length="152" mass="17830">MEATKERLYNDISSVFTNAIETVRTKDDCTLTDMYVCVKYDDLLVVIYDDSENILLQETIDGWDDLKENSENFEEAVIDSLKYVLNTDSIKQKFESLDFVGPFSVILVDDNFEQICELVTYDKDMIYLEDDFLDKIDKELDEFFEKLMSDVE</sequence>
<protein>
    <submittedName>
        <fullName evidence="1">Uncharacterized protein</fullName>
    </submittedName>
</protein>
<proteinExistence type="predicted"/>
<dbReference type="Proteomes" id="UP000262954">
    <property type="component" value="Unassembled WGS sequence"/>
</dbReference>
<accession>A0A316RC44</accession>
<dbReference type="AlphaFoldDB" id="A0A316RC44"/>
<evidence type="ECO:0000313" key="2">
    <source>
        <dbReference type="Proteomes" id="UP000262954"/>
    </source>
</evidence>